<dbReference type="SUPFAM" id="SSF51735">
    <property type="entry name" value="NAD(P)-binding Rossmann-fold domains"/>
    <property type="match status" value="1"/>
</dbReference>
<feature type="domain" description="Alcohol dehydrogenase-like C-terminal" evidence="5">
    <location>
        <begin position="66"/>
        <end position="204"/>
    </location>
</feature>
<dbReference type="GO" id="GO:0046872">
    <property type="term" value="F:metal ion binding"/>
    <property type="evidence" value="ECO:0007669"/>
    <property type="project" value="UniProtKB-KW"/>
</dbReference>
<evidence type="ECO:0000259" key="5">
    <source>
        <dbReference type="Pfam" id="PF00107"/>
    </source>
</evidence>
<dbReference type="Pfam" id="PF00107">
    <property type="entry name" value="ADH_zinc_N"/>
    <property type="match status" value="1"/>
</dbReference>
<accession>A0A1B9GWZ5</accession>
<dbReference type="Proteomes" id="UP000092666">
    <property type="component" value="Unassembled WGS sequence"/>
</dbReference>
<dbReference type="GO" id="GO:0005737">
    <property type="term" value="C:cytoplasm"/>
    <property type="evidence" value="ECO:0007669"/>
    <property type="project" value="TreeGrafter"/>
</dbReference>
<organism evidence="6 7">
    <name type="scientific">Kwoniella heveanensis BCC8398</name>
    <dbReference type="NCBI Taxonomy" id="1296120"/>
    <lineage>
        <taxon>Eukaryota</taxon>
        <taxon>Fungi</taxon>
        <taxon>Dikarya</taxon>
        <taxon>Basidiomycota</taxon>
        <taxon>Agaricomycotina</taxon>
        <taxon>Tremellomycetes</taxon>
        <taxon>Tremellales</taxon>
        <taxon>Cryptococcaceae</taxon>
        <taxon>Kwoniella</taxon>
    </lineage>
</organism>
<proteinExistence type="predicted"/>
<evidence type="ECO:0000256" key="4">
    <source>
        <dbReference type="ARBA" id="ARBA00023002"/>
    </source>
</evidence>
<dbReference type="GO" id="GO:0004022">
    <property type="term" value="F:alcohol dehydrogenase (NAD+) activity"/>
    <property type="evidence" value="ECO:0007669"/>
    <property type="project" value="TreeGrafter"/>
</dbReference>
<dbReference type="Gene3D" id="3.40.50.720">
    <property type="entry name" value="NAD(P)-binding Rossmann-like Domain"/>
    <property type="match status" value="1"/>
</dbReference>
<reference evidence="7" key="2">
    <citation type="submission" date="2013-12" db="EMBL/GenBank/DDBJ databases">
        <title>Evolution of pathogenesis and genome organization in the Tremellales.</title>
        <authorList>
            <person name="Cuomo C."/>
            <person name="Litvintseva A."/>
            <person name="Heitman J."/>
            <person name="Chen Y."/>
            <person name="Sun S."/>
            <person name="Springer D."/>
            <person name="Dromer F."/>
            <person name="Young S."/>
            <person name="Zeng Q."/>
            <person name="Chapman S."/>
            <person name="Gujja S."/>
            <person name="Saif S."/>
            <person name="Birren B."/>
        </authorList>
    </citation>
    <scope>NUCLEOTIDE SEQUENCE [LARGE SCALE GENOMIC DNA]</scope>
    <source>
        <strain evidence="7">BCC8398</strain>
    </source>
</reference>
<dbReference type="InterPro" id="IPR036291">
    <property type="entry name" value="NAD(P)-bd_dom_sf"/>
</dbReference>
<dbReference type="PANTHER" id="PTHR42940">
    <property type="entry name" value="ALCOHOL DEHYDROGENASE 1-RELATED"/>
    <property type="match status" value="1"/>
</dbReference>
<dbReference type="AlphaFoldDB" id="A0A1B9GWZ5"/>
<evidence type="ECO:0000256" key="2">
    <source>
        <dbReference type="ARBA" id="ARBA00022723"/>
    </source>
</evidence>
<comment type="cofactor">
    <cofactor evidence="1">
        <name>Zn(2+)</name>
        <dbReference type="ChEBI" id="CHEBI:29105"/>
    </cofactor>
</comment>
<evidence type="ECO:0000256" key="3">
    <source>
        <dbReference type="ARBA" id="ARBA00022833"/>
    </source>
</evidence>
<sequence>MMGLKGADGFFAEYALMDKDWIVHLPEDVSDEQAAPLTCAGVTIYAAIQKAQLKKGQILLISGLGGLGYLGAQIAQAKGYKVVGIDINPARLEALSDLPSRLRPDLLINAVTSTPEAVLPLINDLRDEGYDGCSGVDAAIIATDSPLALDYVFPLLATRSKLIITAGPPTFSIPLIPLIFRDLTIISSLNGSVQDLEETVRFCSAQGIESLVRVEGWDGGRGVERLMDNKGGNWQGNKGVVVF</sequence>
<dbReference type="PANTHER" id="PTHR42940:SF8">
    <property type="entry name" value="VACUOLAR PROTEIN SORTING-ASSOCIATED PROTEIN 11"/>
    <property type="match status" value="1"/>
</dbReference>
<dbReference type="SUPFAM" id="SSF50129">
    <property type="entry name" value="GroES-like"/>
    <property type="match status" value="1"/>
</dbReference>
<gene>
    <name evidence="6" type="ORF">I316_02606</name>
</gene>
<name>A0A1B9GWZ5_9TREE</name>
<dbReference type="STRING" id="1296120.A0A1B9GWZ5"/>
<protein>
    <recommendedName>
        <fullName evidence="5">Alcohol dehydrogenase-like C-terminal domain-containing protein</fullName>
    </recommendedName>
</protein>
<dbReference type="EMBL" id="KI669498">
    <property type="protein sequence ID" value="OCF35553.1"/>
    <property type="molecule type" value="Genomic_DNA"/>
</dbReference>
<keyword evidence="7" id="KW-1185">Reference proteome</keyword>
<dbReference type="Gene3D" id="3.90.180.10">
    <property type="entry name" value="Medium-chain alcohol dehydrogenases, catalytic domain"/>
    <property type="match status" value="1"/>
</dbReference>
<evidence type="ECO:0000313" key="7">
    <source>
        <dbReference type="Proteomes" id="UP000092666"/>
    </source>
</evidence>
<reference evidence="6 7" key="1">
    <citation type="submission" date="2013-07" db="EMBL/GenBank/DDBJ databases">
        <title>The Genome Sequence of Cryptococcus heveanensis BCC8398.</title>
        <authorList>
            <consortium name="The Broad Institute Genome Sequencing Platform"/>
            <person name="Cuomo C."/>
            <person name="Litvintseva A."/>
            <person name="Chen Y."/>
            <person name="Heitman J."/>
            <person name="Sun S."/>
            <person name="Springer D."/>
            <person name="Dromer F."/>
            <person name="Young S.K."/>
            <person name="Zeng Q."/>
            <person name="Gargeya S."/>
            <person name="Fitzgerald M."/>
            <person name="Abouelleil A."/>
            <person name="Alvarado L."/>
            <person name="Berlin A.M."/>
            <person name="Chapman S.B."/>
            <person name="Dewar J."/>
            <person name="Goldberg J."/>
            <person name="Griggs A."/>
            <person name="Gujja S."/>
            <person name="Hansen M."/>
            <person name="Howarth C."/>
            <person name="Imamovic A."/>
            <person name="Larimer J."/>
            <person name="McCowan C."/>
            <person name="Murphy C."/>
            <person name="Pearson M."/>
            <person name="Priest M."/>
            <person name="Roberts A."/>
            <person name="Saif S."/>
            <person name="Shea T."/>
            <person name="Sykes S."/>
            <person name="Wortman J."/>
            <person name="Nusbaum C."/>
            <person name="Birren B."/>
        </authorList>
    </citation>
    <scope>NUCLEOTIDE SEQUENCE [LARGE SCALE GENOMIC DNA]</scope>
    <source>
        <strain evidence="6 7">BCC8398</strain>
    </source>
</reference>
<keyword evidence="4" id="KW-0560">Oxidoreductase</keyword>
<evidence type="ECO:0000256" key="1">
    <source>
        <dbReference type="ARBA" id="ARBA00001947"/>
    </source>
</evidence>
<dbReference type="OrthoDB" id="1879366at2759"/>
<keyword evidence="3" id="KW-0862">Zinc</keyword>
<keyword evidence="2" id="KW-0479">Metal-binding</keyword>
<dbReference type="InterPro" id="IPR013149">
    <property type="entry name" value="ADH-like_C"/>
</dbReference>
<evidence type="ECO:0000313" key="6">
    <source>
        <dbReference type="EMBL" id="OCF35553.1"/>
    </source>
</evidence>
<dbReference type="InterPro" id="IPR011032">
    <property type="entry name" value="GroES-like_sf"/>
</dbReference>